<evidence type="ECO:0000313" key="3">
    <source>
        <dbReference type="EMBL" id="KQB40003.1"/>
    </source>
</evidence>
<dbReference type="OrthoDB" id="9809746at2"/>
<feature type="domain" description="Thioredoxin" evidence="2">
    <location>
        <begin position="25"/>
        <end position="185"/>
    </location>
</feature>
<feature type="signal peptide" evidence="1">
    <location>
        <begin position="1"/>
        <end position="20"/>
    </location>
</feature>
<dbReference type="InterPro" id="IPR000866">
    <property type="entry name" value="AhpC/TSA"/>
</dbReference>
<proteinExistence type="predicted"/>
<evidence type="ECO:0000259" key="2">
    <source>
        <dbReference type="PROSITE" id="PS51352"/>
    </source>
</evidence>
<dbReference type="Proteomes" id="UP000050443">
    <property type="component" value="Unassembled WGS sequence"/>
</dbReference>
<feature type="chain" id="PRO_5006188691" evidence="1">
    <location>
        <begin position="21"/>
        <end position="204"/>
    </location>
</feature>
<dbReference type="SUPFAM" id="SSF52833">
    <property type="entry name" value="Thioredoxin-like"/>
    <property type="match status" value="1"/>
</dbReference>
<keyword evidence="1" id="KW-0732">Signal</keyword>
<dbReference type="GO" id="GO:0016491">
    <property type="term" value="F:oxidoreductase activity"/>
    <property type="evidence" value="ECO:0007669"/>
    <property type="project" value="InterPro"/>
</dbReference>
<organism evidence="3 4">
    <name type="scientific">Flavobacterium aquidurense</name>
    <dbReference type="NCBI Taxonomy" id="362413"/>
    <lineage>
        <taxon>Bacteria</taxon>
        <taxon>Pseudomonadati</taxon>
        <taxon>Bacteroidota</taxon>
        <taxon>Flavobacteriia</taxon>
        <taxon>Flavobacteriales</taxon>
        <taxon>Flavobacteriaceae</taxon>
        <taxon>Flavobacterium</taxon>
    </lineage>
</organism>
<dbReference type="GO" id="GO:0016853">
    <property type="term" value="F:isomerase activity"/>
    <property type="evidence" value="ECO:0007669"/>
    <property type="project" value="UniProtKB-KW"/>
</dbReference>
<reference evidence="3 4" key="1">
    <citation type="submission" date="2014-09" db="EMBL/GenBank/DDBJ databases">
        <title>Genome sequence of Flavobacterium aquidurense RC62.</title>
        <authorList>
            <person name="Kim J.F."/>
            <person name="Kwak M.-J."/>
        </authorList>
    </citation>
    <scope>NUCLEOTIDE SEQUENCE [LARGE SCALE GENOMIC DNA]</scope>
    <source>
        <strain evidence="3 4">RC62</strain>
    </source>
</reference>
<dbReference type="InterPro" id="IPR013766">
    <property type="entry name" value="Thioredoxin_domain"/>
</dbReference>
<evidence type="ECO:0000256" key="1">
    <source>
        <dbReference type="SAM" id="SignalP"/>
    </source>
</evidence>
<dbReference type="Pfam" id="PF00578">
    <property type="entry name" value="AhpC-TSA"/>
    <property type="match status" value="1"/>
</dbReference>
<keyword evidence="3" id="KW-0413">Isomerase</keyword>
<dbReference type="GO" id="GO:0016209">
    <property type="term" value="F:antioxidant activity"/>
    <property type="evidence" value="ECO:0007669"/>
    <property type="project" value="InterPro"/>
</dbReference>
<dbReference type="RefSeq" id="WP_055095306.1">
    <property type="nucleotide sequence ID" value="NZ_JRLF01000011.1"/>
</dbReference>
<gene>
    <name evidence="3" type="ORF">RC62_687</name>
</gene>
<dbReference type="PANTHER" id="PTHR43640:SF1">
    <property type="entry name" value="THIOREDOXIN-DEPENDENT PEROXIREDOXIN"/>
    <property type="match status" value="1"/>
</dbReference>
<dbReference type="InterPro" id="IPR047262">
    <property type="entry name" value="PRX-like1"/>
</dbReference>
<dbReference type="PANTHER" id="PTHR43640">
    <property type="entry name" value="OS07G0260300 PROTEIN"/>
    <property type="match status" value="1"/>
</dbReference>
<accession>A0A0Q1BH82</accession>
<dbReference type="PROSITE" id="PS51352">
    <property type="entry name" value="THIOREDOXIN_2"/>
    <property type="match status" value="1"/>
</dbReference>
<dbReference type="AlphaFoldDB" id="A0A0Q1BH82"/>
<name>A0A0Q1BH82_9FLAO</name>
<comment type="caution">
    <text evidence="3">The sequence shown here is derived from an EMBL/GenBank/DDBJ whole genome shotgun (WGS) entry which is preliminary data.</text>
</comment>
<evidence type="ECO:0000313" key="4">
    <source>
        <dbReference type="Proteomes" id="UP000050443"/>
    </source>
</evidence>
<dbReference type="PATRIC" id="fig|362413.3.peg.666"/>
<dbReference type="STRING" id="362413.RC62_687"/>
<dbReference type="InterPro" id="IPR036249">
    <property type="entry name" value="Thioredoxin-like_sf"/>
</dbReference>
<dbReference type="CDD" id="cd02969">
    <property type="entry name" value="PRX_like1"/>
    <property type="match status" value="1"/>
</dbReference>
<protein>
    <submittedName>
        <fullName evidence="3">Thiol-disulfide isomerase and thioredoxin</fullName>
    </submittedName>
</protein>
<sequence length="204" mass="22664">MQKFITTITVLVFSILFAHAQSTTLKAGEQAPEFKLKNVDGKEISFASYPKAKGFIVVFTCNTCPYAVAYEQRIIDLDKKFKPQGYPVIAINPNDPEASKADAFDKMQQLAKDKKYPFPYLFDQGQVVTDQYGAKHTPHLFIVSKTSKGNIVEYVGAIDNDPEGTKTEKTKYAEDVIAALKSNQKPAITQTKEIGCTVKRKAKA</sequence>
<dbReference type="EMBL" id="JRLF01000011">
    <property type="protein sequence ID" value="KQB40003.1"/>
    <property type="molecule type" value="Genomic_DNA"/>
</dbReference>
<dbReference type="Gene3D" id="3.40.30.10">
    <property type="entry name" value="Glutaredoxin"/>
    <property type="match status" value="1"/>
</dbReference>